<evidence type="ECO:0000259" key="20">
    <source>
        <dbReference type="PROSITE" id="PS50878"/>
    </source>
</evidence>
<dbReference type="GO" id="GO:0008240">
    <property type="term" value="F:tripeptidyl-peptidase activity"/>
    <property type="evidence" value="ECO:0007669"/>
    <property type="project" value="TreeGrafter"/>
</dbReference>
<dbReference type="STRING" id="50429.A0A2B4RSL5"/>
<dbReference type="PANTHER" id="PTHR14218:SF15">
    <property type="entry name" value="TRIPEPTIDYL-PEPTIDASE 1"/>
    <property type="match status" value="1"/>
</dbReference>
<keyword evidence="23" id="KW-1185">Reference proteome</keyword>
<evidence type="ECO:0000256" key="14">
    <source>
        <dbReference type="ARBA" id="ARBA00023228"/>
    </source>
</evidence>
<gene>
    <name evidence="22" type="primary">Tpp1</name>
    <name evidence="22" type="ORF">AWC38_SpisGene16349</name>
</gene>
<name>A0A2B4RSL5_STYPI</name>
<feature type="binding site" evidence="18">
    <location>
        <position position="1036"/>
    </location>
    <ligand>
        <name>Ca(2+)</name>
        <dbReference type="ChEBI" id="CHEBI:29108"/>
    </ligand>
</feature>
<comment type="subcellular location">
    <subcellularLocation>
        <location evidence="2">Lysosome</location>
    </subcellularLocation>
</comment>
<sequence length="1080" mass="120231">MTTPGLEPDIQCSNDAVDQSSQNTMAAILRGLNDTLAQLTKVSEKQTATLTSLKDDILLRPESDEEAEKEDSNTGNTQLNITATLNNVLDPSDSCVVKESAGSESEKQNDDLESLTQAFVQTNNKSPAITEKVASLIDNMASGSLSPETVKDRVDKYPPPENCKFLCTTTINEEVWDLLPRRSRTVDLAFQKVQELLVQGFIIPVDFGGPVAGQLKDHVGSWESLTNDQVILDAIKHYHIEFEANTPVQPHPPKQFHLSPGEREIISEEISTLLHKGVLEQTEYVEGDFLSTIFVWPKKDGSYRMILNLKPLNEFVSYHHFKMDTIKTALKLMRPGCFMASVDLKGAYYSAPVAKEDRKYLKFEWQGSYYEYTCIPNGLDCAPRLFTKILKPVYSHIRSMGHLCMGHIDDSFLLGYDYAACKRNVQDTIDTFQNLGFVIHPVKSVFIPTQEIEFLGFLLSSILMTIRLPPTKAARLDDSIEFQSNFNLQKPNKCHMTFTGSCIRLQRKNMAVGSICAAFFLACTGLCTAKPQEFVFLESSHDVEAWREESWEKVERLSPSEDVFLTFALKQRNLESLERHFWKVSDPRSSEYGKHLSLSNLTQLISPSEATTSAINAWLRRHGIRQSDCTTTLTGDFLTCRMSCAAAESLLVGAKFHRFRHPKLTRPVIRSTHLYSVSKIVSPHLDFVGGVLHFPAVNGPSSPRVNEYAFFETETKPSVSGQVHIGVYPSVLRERYNVSDVVGTHPKNLQSVAQFLEQYYSPSDLKEFLALWGGSFKHLEEMAKVIGPNSGRSGIEASLDTQYIMSLGAMVPTWFWSTGGRHESQEPFLEWLMDISNRTEVPWVHSVSYSDNEDTLDVTYMNRINVEFQKAGVRGLTFLFASGDNGAGCKKKKFRPMFPSSSPYVTTVGGTAFNDPFTVSGEYAYDISGGGFSNVFDRPSYQTDVVENYLKTGPHIPAASYFNQTGRGFPDIAAICNHFWIVNNRIPVPGVMGTSASTPTVAGIISLVNDARFQRGKSSLGFLNPFLYQNAAAMYDVTTGNNKGCLEGDTGFYAATGWDPVTGSGSPNFPELVKAALSNQ</sequence>
<dbReference type="Pfam" id="PF09286">
    <property type="entry name" value="Pro-kuma_activ"/>
    <property type="match status" value="1"/>
</dbReference>
<feature type="binding site" evidence="18">
    <location>
        <position position="1037"/>
    </location>
    <ligand>
        <name>Ca(2+)</name>
        <dbReference type="ChEBI" id="CHEBI:29108"/>
    </ligand>
</feature>
<dbReference type="InterPro" id="IPR043502">
    <property type="entry name" value="DNA/RNA_pol_sf"/>
</dbReference>
<dbReference type="AlphaFoldDB" id="A0A2B4RSL5"/>
<dbReference type="SUPFAM" id="SSF52743">
    <property type="entry name" value="Subtilisin-like"/>
    <property type="match status" value="1"/>
</dbReference>
<evidence type="ECO:0000256" key="6">
    <source>
        <dbReference type="ARBA" id="ARBA00022723"/>
    </source>
</evidence>
<evidence type="ECO:0000256" key="3">
    <source>
        <dbReference type="ARBA" id="ARBA00012067"/>
    </source>
</evidence>
<keyword evidence="14" id="KW-0458">Lysosome</keyword>
<evidence type="ECO:0000256" key="15">
    <source>
        <dbReference type="ARBA" id="ARBA00032232"/>
    </source>
</evidence>
<dbReference type="Proteomes" id="UP000225706">
    <property type="component" value="Unassembled WGS sequence"/>
</dbReference>
<feature type="active site" description="Charge relay system" evidence="18">
    <location>
        <position position="800"/>
    </location>
</feature>
<dbReference type="InterPro" id="IPR030400">
    <property type="entry name" value="Sedolisin_dom"/>
</dbReference>
<keyword evidence="10 18" id="KW-0106">Calcium</keyword>
<dbReference type="Gene3D" id="3.10.10.10">
    <property type="entry name" value="HIV Type 1 Reverse Transcriptase, subunit A, domain 1"/>
    <property type="match status" value="1"/>
</dbReference>
<comment type="cofactor">
    <cofactor evidence="18">
        <name>Ca(2+)</name>
        <dbReference type="ChEBI" id="CHEBI:29108"/>
    </cofactor>
    <text evidence="18">Binds 1 Ca(2+) ion per subunit.</text>
</comment>
<dbReference type="SMART" id="SM00944">
    <property type="entry name" value="Pro-kuma_activ"/>
    <property type="match status" value="1"/>
</dbReference>
<dbReference type="InterPro" id="IPR050819">
    <property type="entry name" value="Tripeptidyl-peptidase_I"/>
</dbReference>
<dbReference type="CDD" id="cd11377">
    <property type="entry name" value="Pro-peptidase_S53"/>
    <property type="match status" value="1"/>
</dbReference>
<evidence type="ECO:0000256" key="4">
    <source>
        <dbReference type="ARBA" id="ARBA00020254"/>
    </source>
</evidence>
<evidence type="ECO:0000256" key="9">
    <source>
        <dbReference type="ARBA" id="ARBA00022825"/>
    </source>
</evidence>
<dbReference type="PROSITE" id="PS00138">
    <property type="entry name" value="SUBTILASE_SER"/>
    <property type="match status" value="1"/>
</dbReference>
<keyword evidence="8 18" id="KW-0378">Hydrolase</keyword>
<comment type="catalytic activity">
    <reaction evidence="1">
        <text>Release of an N-terminal tripeptide from a polypeptide, but also has endopeptidase activity.</text>
        <dbReference type="EC" id="3.4.14.9"/>
    </reaction>
</comment>
<dbReference type="FunFam" id="3.40.50.200:FF:000012">
    <property type="entry name" value="Tripeptidyl-peptidase 1 preproprotein"/>
    <property type="match status" value="1"/>
</dbReference>
<evidence type="ECO:0000256" key="17">
    <source>
        <dbReference type="ARBA" id="ARBA00045460"/>
    </source>
</evidence>
<dbReference type="Gene3D" id="3.40.50.200">
    <property type="entry name" value="Peptidase S8/S53 domain"/>
    <property type="match status" value="1"/>
</dbReference>
<keyword evidence="13" id="KW-0325">Glycoprotein</keyword>
<dbReference type="SUPFAM" id="SSF56672">
    <property type="entry name" value="DNA/RNA polymerases"/>
    <property type="match status" value="1"/>
</dbReference>
<protein>
    <recommendedName>
        <fullName evidence="4">Tripeptidyl-peptidase 1</fullName>
        <ecNumber evidence="3">3.4.14.9</ecNumber>
    </recommendedName>
    <alternativeName>
        <fullName evidence="15">Tripeptidyl aminopeptidase</fullName>
    </alternativeName>
    <alternativeName>
        <fullName evidence="16">Tripeptidyl-peptidase I</fullName>
    </alternativeName>
</protein>
<feature type="domain" description="Peptidase S53" evidence="21">
    <location>
        <begin position="726"/>
        <end position="1079"/>
    </location>
</feature>
<comment type="function">
    <text evidence="17">Lysosomal serine protease with tripeptidyl-peptidase I activity. May act as a non-specific lysosomal peptidase which generates tripeptides from the breakdown products produced by lysosomal proteinases. Requires substrates with an unsubstituted N-terminus.</text>
</comment>
<dbReference type="PANTHER" id="PTHR14218">
    <property type="entry name" value="PROTEASE S8 TRIPEPTIDYL PEPTIDASE I CLN2"/>
    <property type="match status" value="1"/>
</dbReference>
<proteinExistence type="predicted"/>
<dbReference type="GO" id="GO:0046872">
    <property type="term" value="F:metal ion binding"/>
    <property type="evidence" value="ECO:0007669"/>
    <property type="project" value="UniProtKB-UniRule"/>
</dbReference>
<dbReference type="PROSITE" id="PS51695">
    <property type="entry name" value="SEDOLISIN"/>
    <property type="match status" value="1"/>
</dbReference>
<evidence type="ECO:0000313" key="22">
    <source>
        <dbReference type="EMBL" id="PFX19222.1"/>
    </source>
</evidence>
<evidence type="ECO:0000256" key="5">
    <source>
        <dbReference type="ARBA" id="ARBA00022670"/>
    </source>
</evidence>
<dbReference type="InterPro" id="IPR015366">
    <property type="entry name" value="S53_propep"/>
</dbReference>
<dbReference type="PROSITE" id="PS50878">
    <property type="entry name" value="RT_POL"/>
    <property type="match status" value="1"/>
</dbReference>
<dbReference type="Pfam" id="PF00078">
    <property type="entry name" value="RVT_1"/>
    <property type="match status" value="1"/>
</dbReference>
<feature type="active site" description="Charge relay system" evidence="18">
    <location>
        <position position="995"/>
    </location>
</feature>
<evidence type="ECO:0000256" key="12">
    <source>
        <dbReference type="ARBA" id="ARBA00023157"/>
    </source>
</evidence>
<dbReference type="InterPro" id="IPR023828">
    <property type="entry name" value="Peptidase_S8_Ser-AS"/>
</dbReference>
<dbReference type="EMBL" id="LSMT01000370">
    <property type="protein sequence ID" value="PFX19222.1"/>
    <property type="molecule type" value="Genomic_DNA"/>
</dbReference>
<dbReference type="InterPro" id="IPR043128">
    <property type="entry name" value="Rev_trsase/Diguanyl_cyclase"/>
</dbReference>
<dbReference type="SUPFAM" id="SSF54897">
    <property type="entry name" value="Protease propeptides/inhibitors"/>
    <property type="match status" value="1"/>
</dbReference>
<feature type="binding site" evidence="18">
    <location>
        <position position="1057"/>
    </location>
    <ligand>
        <name>Ca(2+)</name>
        <dbReference type="ChEBI" id="CHEBI:29108"/>
    </ligand>
</feature>
<feature type="domain" description="Reverse transcriptase" evidence="20">
    <location>
        <begin position="277"/>
        <end position="459"/>
    </location>
</feature>
<dbReference type="OrthoDB" id="2919105at2759"/>
<dbReference type="CDD" id="cd04056">
    <property type="entry name" value="Peptidases_S53"/>
    <property type="match status" value="1"/>
</dbReference>
<comment type="caution">
    <text evidence="22">The sequence shown here is derived from an EMBL/GenBank/DDBJ whole genome shotgun (WGS) entry which is preliminary data.</text>
</comment>
<evidence type="ECO:0000256" key="7">
    <source>
        <dbReference type="ARBA" id="ARBA00022729"/>
    </source>
</evidence>
<keyword evidence="5 18" id="KW-0645">Protease</keyword>
<evidence type="ECO:0000313" key="23">
    <source>
        <dbReference type="Proteomes" id="UP000225706"/>
    </source>
</evidence>
<evidence type="ECO:0000256" key="13">
    <source>
        <dbReference type="ARBA" id="ARBA00023180"/>
    </source>
</evidence>
<dbReference type="CDD" id="cd03714">
    <property type="entry name" value="RT_DIRS1"/>
    <property type="match status" value="1"/>
</dbReference>
<dbReference type="Gene3D" id="3.30.70.270">
    <property type="match status" value="1"/>
</dbReference>
<evidence type="ECO:0000256" key="2">
    <source>
        <dbReference type="ARBA" id="ARBA00004371"/>
    </source>
</evidence>
<keyword evidence="11" id="KW-0865">Zymogen</keyword>
<feature type="region of interest" description="Disordered" evidence="19">
    <location>
        <begin position="59"/>
        <end position="80"/>
    </location>
</feature>
<dbReference type="InterPro" id="IPR036852">
    <property type="entry name" value="Peptidase_S8/S53_dom_sf"/>
</dbReference>
<evidence type="ECO:0000256" key="19">
    <source>
        <dbReference type="SAM" id="MobiDB-lite"/>
    </source>
</evidence>
<dbReference type="GO" id="GO:0004252">
    <property type="term" value="F:serine-type endopeptidase activity"/>
    <property type="evidence" value="ECO:0007669"/>
    <property type="project" value="UniProtKB-UniRule"/>
</dbReference>
<dbReference type="GO" id="GO:0005764">
    <property type="term" value="C:lysosome"/>
    <property type="evidence" value="ECO:0007669"/>
    <property type="project" value="UniProtKB-SubCell"/>
</dbReference>
<evidence type="ECO:0000256" key="10">
    <source>
        <dbReference type="ARBA" id="ARBA00022837"/>
    </source>
</evidence>
<accession>A0A2B4RSL5</accession>
<organism evidence="22 23">
    <name type="scientific">Stylophora pistillata</name>
    <name type="common">Smooth cauliflower coral</name>
    <dbReference type="NCBI Taxonomy" id="50429"/>
    <lineage>
        <taxon>Eukaryota</taxon>
        <taxon>Metazoa</taxon>
        <taxon>Cnidaria</taxon>
        <taxon>Anthozoa</taxon>
        <taxon>Hexacorallia</taxon>
        <taxon>Scleractinia</taxon>
        <taxon>Astrocoeniina</taxon>
        <taxon>Pocilloporidae</taxon>
        <taxon>Stylophora</taxon>
    </lineage>
</organism>
<feature type="binding site" evidence="18">
    <location>
        <position position="1059"/>
    </location>
    <ligand>
        <name>Ca(2+)</name>
        <dbReference type="ChEBI" id="CHEBI:29108"/>
    </ligand>
</feature>
<keyword evidence="12" id="KW-1015">Disulfide bond</keyword>
<keyword evidence="9 18" id="KW-0720">Serine protease</keyword>
<evidence type="ECO:0000256" key="11">
    <source>
        <dbReference type="ARBA" id="ARBA00023145"/>
    </source>
</evidence>
<evidence type="ECO:0000256" key="8">
    <source>
        <dbReference type="ARBA" id="ARBA00022801"/>
    </source>
</evidence>
<keyword evidence="6 18" id="KW-0479">Metal-binding</keyword>
<dbReference type="InterPro" id="IPR000477">
    <property type="entry name" value="RT_dom"/>
</dbReference>
<evidence type="ECO:0000256" key="18">
    <source>
        <dbReference type="PROSITE-ProRule" id="PRU01032"/>
    </source>
</evidence>
<keyword evidence="7" id="KW-0732">Signal</keyword>
<feature type="active site" description="Charge relay system" evidence="18">
    <location>
        <position position="796"/>
    </location>
</feature>
<evidence type="ECO:0000256" key="1">
    <source>
        <dbReference type="ARBA" id="ARBA00000884"/>
    </source>
</evidence>
<dbReference type="EC" id="3.4.14.9" evidence="3"/>
<evidence type="ECO:0000259" key="21">
    <source>
        <dbReference type="PROSITE" id="PS51695"/>
    </source>
</evidence>
<evidence type="ECO:0000256" key="16">
    <source>
        <dbReference type="ARBA" id="ARBA00032661"/>
    </source>
</evidence>
<dbReference type="GO" id="GO:0006508">
    <property type="term" value="P:proteolysis"/>
    <property type="evidence" value="ECO:0007669"/>
    <property type="project" value="UniProtKB-KW"/>
</dbReference>
<reference evidence="23" key="1">
    <citation type="journal article" date="2017" name="bioRxiv">
        <title>Comparative analysis of the genomes of Stylophora pistillata and Acropora digitifera provides evidence for extensive differences between species of corals.</title>
        <authorList>
            <person name="Voolstra C.R."/>
            <person name="Li Y."/>
            <person name="Liew Y.J."/>
            <person name="Baumgarten S."/>
            <person name="Zoccola D."/>
            <person name="Flot J.-F."/>
            <person name="Tambutte S."/>
            <person name="Allemand D."/>
            <person name="Aranda M."/>
        </authorList>
    </citation>
    <scope>NUCLEOTIDE SEQUENCE [LARGE SCALE GENOMIC DNA]</scope>
</reference>